<gene>
    <name evidence="3" type="ORF">FHU33_1966</name>
</gene>
<accession>A0A543PEQ1</accession>
<evidence type="ECO:0000256" key="1">
    <source>
        <dbReference type="SAM" id="MobiDB-lite"/>
    </source>
</evidence>
<feature type="transmembrane region" description="Helical" evidence="2">
    <location>
        <begin position="29"/>
        <end position="50"/>
    </location>
</feature>
<keyword evidence="2" id="KW-1133">Transmembrane helix</keyword>
<dbReference type="EMBL" id="VFQE01000001">
    <property type="protein sequence ID" value="TQN42562.1"/>
    <property type="molecule type" value="Genomic_DNA"/>
</dbReference>
<keyword evidence="4" id="KW-1185">Reference proteome</keyword>
<reference evidence="3 4" key="1">
    <citation type="submission" date="2019-06" db="EMBL/GenBank/DDBJ databases">
        <title>Sequencing the genomes of 1000 actinobacteria strains.</title>
        <authorList>
            <person name="Klenk H.-P."/>
        </authorList>
    </citation>
    <scope>NUCLEOTIDE SEQUENCE [LARGE SCALE GENOMIC DNA]</scope>
    <source>
        <strain evidence="3 4">DSM 46837</strain>
    </source>
</reference>
<dbReference type="Proteomes" id="UP000319865">
    <property type="component" value="Unassembled WGS sequence"/>
</dbReference>
<protein>
    <submittedName>
        <fullName evidence="3">Uncharacterized protein</fullName>
    </submittedName>
</protein>
<evidence type="ECO:0000313" key="3">
    <source>
        <dbReference type="EMBL" id="TQN42562.1"/>
    </source>
</evidence>
<feature type="region of interest" description="Disordered" evidence="1">
    <location>
        <begin position="1"/>
        <end position="25"/>
    </location>
</feature>
<proteinExistence type="predicted"/>
<evidence type="ECO:0000256" key="2">
    <source>
        <dbReference type="SAM" id="Phobius"/>
    </source>
</evidence>
<keyword evidence="2" id="KW-0472">Membrane</keyword>
<organism evidence="3 4">
    <name type="scientific">Blastococcus colisei</name>
    <dbReference type="NCBI Taxonomy" id="1564162"/>
    <lineage>
        <taxon>Bacteria</taxon>
        <taxon>Bacillati</taxon>
        <taxon>Actinomycetota</taxon>
        <taxon>Actinomycetes</taxon>
        <taxon>Geodermatophilales</taxon>
        <taxon>Geodermatophilaceae</taxon>
        <taxon>Blastococcus</taxon>
    </lineage>
</organism>
<dbReference type="RefSeq" id="WP_142025177.1">
    <property type="nucleotide sequence ID" value="NZ_VFQE01000001.1"/>
</dbReference>
<keyword evidence="2" id="KW-0812">Transmembrane</keyword>
<feature type="compositionally biased region" description="Basic and acidic residues" evidence="1">
    <location>
        <begin position="1"/>
        <end position="23"/>
    </location>
</feature>
<comment type="caution">
    <text evidence="3">The sequence shown here is derived from an EMBL/GenBank/DDBJ whole genome shotgun (WGS) entry which is preliminary data.</text>
</comment>
<name>A0A543PEQ1_9ACTN</name>
<sequence length="95" mass="9966">MSTPGDHDDRRQQRGPADPEQRRPRSLRLIASIVGGVVLVVLAVWLIIYLTASETAEYGSESVGAAVASVTAWPVTASVITARPAGPRGHASGHP</sequence>
<dbReference type="AlphaFoldDB" id="A0A543PEQ1"/>
<evidence type="ECO:0000313" key="4">
    <source>
        <dbReference type="Proteomes" id="UP000319865"/>
    </source>
</evidence>